<dbReference type="OrthoDB" id="1662883at2759"/>
<organism evidence="4 5">
    <name type="scientific">Candolleomyces eurysporus</name>
    <dbReference type="NCBI Taxonomy" id="2828524"/>
    <lineage>
        <taxon>Eukaryota</taxon>
        <taxon>Fungi</taxon>
        <taxon>Dikarya</taxon>
        <taxon>Basidiomycota</taxon>
        <taxon>Agaricomycotina</taxon>
        <taxon>Agaricomycetes</taxon>
        <taxon>Agaricomycetidae</taxon>
        <taxon>Agaricales</taxon>
        <taxon>Agaricineae</taxon>
        <taxon>Psathyrellaceae</taxon>
        <taxon>Candolleomyces</taxon>
    </lineage>
</organism>
<sequence length="996" mass="110964">MTRRISDPPVEQGFMAVRVGTRHWTGVRLLCLSSPQRPTFRKRTRGAAMPNALTRDIGFKVGPLLLDVLAKHYRKSEGEQEEEGVKLRKNEILFDEAFNIVKSFLNTASWHTVEDLQAFSNTRTPSPPWVKVVRTLVPMTSCDQAAKYLVEVLGGEEFCRKLIGGVKWWQVRGVNGVDGQWIVARKDWKEAQRRHKRCDQTQSPPRENGTATPQAVEEEATYNEDMDAMRCILFLHGGGYYFGSVDQERYSIQRLARKINGRVFGMSQRLPLQHSVDLGSAINYRLAPQYPFPCAIQDALAAYLYLIRPPPGAPHTPVDPAHIVIAGDSAGGGLSLSLLQVIRDAKLPAPAGGILISPWCDLTHSFPSIHTNTATDVIPDCGLSFHKPSTLWPPPSEEVSTRVHASLRHRIRQAFKLDGSSQYEATETIIGDQAIGVSSLHPEMPIEVGSTTSVPSVSSKHSLSNQKICLTTKANETLEIHRQVHFYTENSLIVHPLISSALSYLGDLPPLLFIVGDKEVLRDEDIYASHMAANPSKFPIPERSKALYPPLANIKPENMKPTSVHLQVYDDSPHVLPILFSFTTPAKFCFRAMATFCKFVTNIPVTPPLTAHASFVSTPGENSRKGSTEIVESPSQSASVSRHASLNPVPDSRKSSLGRRISARFSRVGILRHSSLSAVPSSADARNEDAAARDGRRTLQPETSQSQDGTTVPSSTLGSDTTLESDVAGPRFDFATPHLFTPGERSAGEKLTYSHIKDSKQWECGMIRERVSTDGLIRPLEPEDELDAMKVPKDVIGSMSELTMRRCINVQQQFDKKFAHTYKLVDKHRRKNIEQAKRDTVRQLTHLRKTIITKDQDPNYRNGNAAGEQGFKEYLLSSPGWSWAWALDEHENPPPTSIVSRRDTEEARKLAEVADLAILGTPRTLSGNNLWSIVVNFFTVTPGQSRIEKTLAPPRDEPKSPTRRIRNRLSRMFGADHFHQHRQHSQQEEQADSPKA</sequence>
<feature type="region of interest" description="Disordered" evidence="2">
    <location>
        <begin position="615"/>
        <end position="658"/>
    </location>
</feature>
<dbReference type="AlphaFoldDB" id="A0A9W8JD15"/>
<evidence type="ECO:0000259" key="3">
    <source>
        <dbReference type="Pfam" id="PF07859"/>
    </source>
</evidence>
<dbReference type="InterPro" id="IPR029058">
    <property type="entry name" value="AB_hydrolase_fold"/>
</dbReference>
<feature type="domain" description="Alpha/beta hydrolase fold-3" evidence="3">
    <location>
        <begin position="232"/>
        <end position="372"/>
    </location>
</feature>
<evidence type="ECO:0000313" key="4">
    <source>
        <dbReference type="EMBL" id="KAJ2928630.1"/>
    </source>
</evidence>
<feature type="non-terminal residue" evidence="4">
    <location>
        <position position="1"/>
    </location>
</feature>
<keyword evidence="5" id="KW-1185">Reference proteome</keyword>
<comment type="caution">
    <text evidence="4">The sequence shown here is derived from an EMBL/GenBank/DDBJ whole genome shotgun (WGS) entry which is preliminary data.</text>
</comment>
<dbReference type="PANTHER" id="PTHR48081">
    <property type="entry name" value="AB HYDROLASE SUPERFAMILY PROTEIN C4A8.06C"/>
    <property type="match status" value="1"/>
</dbReference>
<evidence type="ECO:0000256" key="1">
    <source>
        <dbReference type="ARBA" id="ARBA00022801"/>
    </source>
</evidence>
<feature type="compositionally biased region" description="Basic and acidic residues" evidence="2">
    <location>
        <begin position="949"/>
        <end position="960"/>
    </location>
</feature>
<evidence type="ECO:0000256" key="2">
    <source>
        <dbReference type="SAM" id="MobiDB-lite"/>
    </source>
</evidence>
<reference evidence="4" key="1">
    <citation type="submission" date="2022-06" db="EMBL/GenBank/DDBJ databases">
        <title>Genome Sequence of Candolleomyces eurysporus.</title>
        <authorList>
            <person name="Buettner E."/>
        </authorList>
    </citation>
    <scope>NUCLEOTIDE SEQUENCE</scope>
    <source>
        <strain evidence="4">VTCC 930004</strain>
    </source>
</reference>
<protein>
    <recommendedName>
        <fullName evidence="3">Alpha/beta hydrolase fold-3 domain-containing protein</fullName>
    </recommendedName>
</protein>
<dbReference type="SUPFAM" id="SSF53474">
    <property type="entry name" value="alpha/beta-Hydrolases"/>
    <property type="match status" value="1"/>
</dbReference>
<dbReference type="Proteomes" id="UP001140091">
    <property type="component" value="Unassembled WGS sequence"/>
</dbReference>
<dbReference type="InterPro" id="IPR013094">
    <property type="entry name" value="AB_hydrolase_3"/>
</dbReference>
<feature type="region of interest" description="Disordered" evidence="2">
    <location>
        <begin position="949"/>
        <end position="996"/>
    </location>
</feature>
<dbReference type="Pfam" id="PF07859">
    <property type="entry name" value="Abhydrolase_3"/>
    <property type="match status" value="1"/>
</dbReference>
<dbReference type="EMBL" id="JANBPK010000921">
    <property type="protein sequence ID" value="KAJ2928630.1"/>
    <property type="molecule type" value="Genomic_DNA"/>
</dbReference>
<accession>A0A9W8JD15</accession>
<feature type="compositionally biased region" description="Basic and acidic residues" evidence="2">
    <location>
        <begin position="685"/>
        <end position="699"/>
    </location>
</feature>
<dbReference type="InterPro" id="IPR050300">
    <property type="entry name" value="GDXG_lipolytic_enzyme"/>
</dbReference>
<dbReference type="GO" id="GO:0016787">
    <property type="term" value="F:hydrolase activity"/>
    <property type="evidence" value="ECO:0007669"/>
    <property type="project" value="UniProtKB-KW"/>
</dbReference>
<evidence type="ECO:0000313" key="5">
    <source>
        <dbReference type="Proteomes" id="UP001140091"/>
    </source>
</evidence>
<gene>
    <name evidence="4" type="ORF">H1R20_g8467</name>
</gene>
<keyword evidence="1" id="KW-0378">Hydrolase</keyword>
<feature type="compositionally biased region" description="Polar residues" evidence="2">
    <location>
        <begin position="200"/>
        <end position="213"/>
    </location>
</feature>
<feature type="region of interest" description="Disordered" evidence="2">
    <location>
        <begin position="677"/>
        <end position="729"/>
    </location>
</feature>
<dbReference type="PANTHER" id="PTHR48081:SF5">
    <property type="entry name" value="ALPHA_BETA HYDROLASE FOLD-3 DOMAIN-CONTAINING PROTEIN"/>
    <property type="match status" value="1"/>
</dbReference>
<feature type="compositionally biased region" description="Polar residues" evidence="2">
    <location>
        <begin position="633"/>
        <end position="644"/>
    </location>
</feature>
<name>A0A9W8JD15_9AGAR</name>
<dbReference type="Gene3D" id="3.40.50.1820">
    <property type="entry name" value="alpha/beta hydrolase"/>
    <property type="match status" value="1"/>
</dbReference>
<proteinExistence type="predicted"/>
<feature type="compositionally biased region" description="Polar residues" evidence="2">
    <location>
        <begin position="700"/>
        <end position="724"/>
    </location>
</feature>
<feature type="region of interest" description="Disordered" evidence="2">
    <location>
        <begin position="193"/>
        <end position="215"/>
    </location>
</feature>